<dbReference type="Proteomes" id="UP000593605">
    <property type="component" value="Chromosome"/>
</dbReference>
<dbReference type="GO" id="GO:0008168">
    <property type="term" value="F:methyltransferase activity"/>
    <property type="evidence" value="ECO:0007669"/>
    <property type="project" value="UniProtKB-KW"/>
</dbReference>
<dbReference type="InterPro" id="IPR029063">
    <property type="entry name" value="SAM-dependent_MTases_sf"/>
</dbReference>
<reference evidence="2 3" key="1">
    <citation type="submission" date="2020-10" db="EMBL/GenBank/DDBJ databases">
        <title>Complete genome of Cruoricapor ignavus strain M1214 isolated from the blood culture of a febrile patient.</title>
        <authorList>
            <person name="Guglielmino C.J.D."/>
        </authorList>
    </citation>
    <scope>NUCLEOTIDE SEQUENCE [LARGE SCALE GENOMIC DNA]</scope>
    <source>
        <strain evidence="2 3">M1214</strain>
    </source>
</reference>
<accession>A0A7M1T453</accession>
<dbReference type="RefSeq" id="WP_193440168.1">
    <property type="nucleotide sequence ID" value="NZ_CP063145.1"/>
</dbReference>
<dbReference type="GO" id="GO:0032259">
    <property type="term" value="P:methylation"/>
    <property type="evidence" value="ECO:0007669"/>
    <property type="project" value="UniProtKB-KW"/>
</dbReference>
<dbReference type="InterPro" id="IPR041698">
    <property type="entry name" value="Methyltransf_25"/>
</dbReference>
<proteinExistence type="predicted"/>
<dbReference type="KEGG" id="civ:IMZ16_01220"/>
<dbReference type="SUPFAM" id="SSF53335">
    <property type="entry name" value="S-adenosyl-L-methionine-dependent methyltransferases"/>
    <property type="match status" value="1"/>
</dbReference>
<gene>
    <name evidence="2" type="ORF">IMZ16_01220</name>
</gene>
<evidence type="ECO:0000313" key="3">
    <source>
        <dbReference type="Proteomes" id="UP000593605"/>
    </source>
</evidence>
<dbReference type="AlphaFoldDB" id="A0A7M1T453"/>
<protein>
    <submittedName>
        <fullName evidence="2">Class I SAM-dependent methyltransferase</fullName>
    </submittedName>
</protein>
<keyword evidence="2" id="KW-0808">Transferase</keyword>
<sequence length="230" mass="26373">MKTDLPGIAIRDFYENNLQSELFVHDKFGVPTEMPVEIYFRKFDEMPEIEQKALEFCSGKVLDVGAGAGSHALHLQENSVDVSALEISPNSCEVMRRRGVQNVICEDFFRFNPTEKFGTILLLMNGIGICGDLEGFRKFLQKAESLLERGGKILFDSCDILYMYETAPLPTHYYGQASVRYEYAARFTGWFSWLYIDKKMMSHIAEKCGWKPEIILEDGNFQYLASLVRK</sequence>
<keyword evidence="2" id="KW-0489">Methyltransferase</keyword>
<evidence type="ECO:0000313" key="2">
    <source>
        <dbReference type="EMBL" id="QOR74097.1"/>
    </source>
</evidence>
<name>A0A7M1T453_9FLAO</name>
<dbReference type="EMBL" id="CP063145">
    <property type="protein sequence ID" value="QOR74097.1"/>
    <property type="molecule type" value="Genomic_DNA"/>
</dbReference>
<dbReference type="Gene3D" id="3.40.50.150">
    <property type="entry name" value="Vaccinia Virus protein VP39"/>
    <property type="match status" value="1"/>
</dbReference>
<organism evidence="2 3">
    <name type="scientific">Cruoricaptor ignavus</name>
    <dbReference type="NCBI Taxonomy" id="1118202"/>
    <lineage>
        <taxon>Bacteria</taxon>
        <taxon>Pseudomonadati</taxon>
        <taxon>Bacteroidota</taxon>
        <taxon>Flavobacteriia</taxon>
        <taxon>Flavobacteriales</taxon>
        <taxon>Weeksellaceae</taxon>
        <taxon>Cruoricaptor</taxon>
    </lineage>
</organism>
<feature type="domain" description="Methyltransferase" evidence="1">
    <location>
        <begin position="61"/>
        <end position="151"/>
    </location>
</feature>
<dbReference type="Pfam" id="PF13649">
    <property type="entry name" value="Methyltransf_25"/>
    <property type="match status" value="1"/>
</dbReference>
<evidence type="ECO:0000259" key="1">
    <source>
        <dbReference type="Pfam" id="PF13649"/>
    </source>
</evidence>
<dbReference type="CDD" id="cd02440">
    <property type="entry name" value="AdoMet_MTases"/>
    <property type="match status" value="1"/>
</dbReference>